<dbReference type="EMBL" id="CAUEEQ010078686">
    <property type="protein sequence ID" value="CAJ0967850.1"/>
    <property type="molecule type" value="Genomic_DNA"/>
</dbReference>
<reference evidence="10" key="1">
    <citation type="submission" date="2023-07" db="EMBL/GenBank/DDBJ databases">
        <authorList>
            <person name="Stuckert A."/>
        </authorList>
    </citation>
    <scope>NUCLEOTIDE SEQUENCE</scope>
</reference>
<dbReference type="Proteomes" id="UP001176940">
    <property type="component" value="Unassembled WGS sequence"/>
</dbReference>
<keyword evidence="5" id="KW-1133">Transmembrane helix</keyword>
<keyword evidence="4" id="KW-0813">Transport</keyword>
<dbReference type="PANTHER" id="PTHR11562">
    <property type="entry name" value="CATION EFFLUX PROTEIN/ ZINC TRANSPORTER"/>
    <property type="match status" value="1"/>
</dbReference>
<evidence type="ECO:0000313" key="10">
    <source>
        <dbReference type="EMBL" id="CAJ0967850.1"/>
    </source>
</evidence>
<evidence type="ECO:0000256" key="2">
    <source>
        <dbReference type="ARBA" id="ARBA00022449"/>
    </source>
</evidence>
<evidence type="ECO:0000256" key="7">
    <source>
        <dbReference type="ARBA" id="ARBA00048349"/>
    </source>
</evidence>
<dbReference type="InterPro" id="IPR050681">
    <property type="entry name" value="CDF/SLC30A"/>
</dbReference>
<feature type="domain" description="Cation efflux protein transmembrane" evidence="9">
    <location>
        <begin position="51"/>
        <end position="89"/>
    </location>
</feature>
<dbReference type="InterPro" id="IPR058533">
    <property type="entry name" value="Cation_efflux_TM"/>
</dbReference>
<keyword evidence="11" id="KW-1185">Reference proteome</keyword>
<dbReference type="SUPFAM" id="SSF161111">
    <property type="entry name" value="Cation efflux protein transmembrane domain-like"/>
    <property type="match status" value="1"/>
</dbReference>
<evidence type="ECO:0000256" key="8">
    <source>
        <dbReference type="SAM" id="MobiDB-lite"/>
    </source>
</evidence>
<organism evidence="10 11">
    <name type="scientific">Ranitomeya imitator</name>
    <name type="common">mimic poison frog</name>
    <dbReference type="NCBI Taxonomy" id="111125"/>
    <lineage>
        <taxon>Eukaryota</taxon>
        <taxon>Metazoa</taxon>
        <taxon>Chordata</taxon>
        <taxon>Craniata</taxon>
        <taxon>Vertebrata</taxon>
        <taxon>Euteleostomi</taxon>
        <taxon>Amphibia</taxon>
        <taxon>Batrachia</taxon>
        <taxon>Anura</taxon>
        <taxon>Neobatrachia</taxon>
        <taxon>Hyloidea</taxon>
        <taxon>Dendrobatidae</taxon>
        <taxon>Dendrobatinae</taxon>
        <taxon>Ranitomeya</taxon>
    </lineage>
</organism>
<evidence type="ECO:0000256" key="3">
    <source>
        <dbReference type="ARBA" id="ARBA00022692"/>
    </source>
</evidence>
<feature type="compositionally biased region" description="Low complexity" evidence="8">
    <location>
        <begin position="38"/>
        <end position="49"/>
    </location>
</feature>
<evidence type="ECO:0000256" key="5">
    <source>
        <dbReference type="ARBA" id="ARBA00022989"/>
    </source>
</evidence>
<keyword evidence="3" id="KW-0812">Transmembrane</keyword>
<evidence type="ECO:0000256" key="1">
    <source>
        <dbReference type="ARBA" id="ARBA00004141"/>
    </source>
</evidence>
<protein>
    <recommendedName>
        <fullName evidence="9">Cation efflux protein transmembrane domain-containing protein</fullName>
    </recommendedName>
</protein>
<dbReference type="Gene3D" id="1.20.1510.10">
    <property type="entry name" value="Cation efflux protein transmembrane domain"/>
    <property type="match status" value="1"/>
</dbReference>
<keyword evidence="4" id="KW-0862">Zinc</keyword>
<evidence type="ECO:0000313" key="11">
    <source>
        <dbReference type="Proteomes" id="UP001176940"/>
    </source>
</evidence>
<evidence type="ECO:0000256" key="4">
    <source>
        <dbReference type="ARBA" id="ARBA00022906"/>
    </source>
</evidence>
<evidence type="ECO:0000256" key="6">
    <source>
        <dbReference type="ARBA" id="ARBA00023136"/>
    </source>
</evidence>
<name>A0ABN9MM33_9NEOB</name>
<keyword evidence="2" id="KW-0050">Antiport</keyword>
<dbReference type="Pfam" id="PF01545">
    <property type="entry name" value="Cation_efflux"/>
    <property type="match status" value="1"/>
</dbReference>
<dbReference type="InterPro" id="IPR027469">
    <property type="entry name" value="Cation_efflux_TMD_sf"/>
</dbReference>
<dbReference type="PANTHER" id="PTHR11562:SF27">
    <property type="entry name" value="PROTON-COUPLED ZINC ANTIPORTER SLC30A4-RELATED"/>
    <property type="match status" value="1"/>
</dbReference>
<keyword evidence="4" id="KW-0406">Ion transport</keyword>
<feature type="region of interest" description="Disordered" evidence="8">
    <location>
        <begin position="27"/>
        <end position="57"/>
    </location>
</feature>
<proteinExistence type="predicted"/>
<evidence type="ECO:0000259" key="9">
    <source>
        <dbReference type="Pfam" id="PF01545"/>
    </source>
</evidence>
<comment type="subcellular location">
    <subcellularLocation>
        <location evidence="1">Membrane</location>
        <topology evidence="1">Multi-pass membrane protein</topology>
    </subcellularLocation>
</comment>
<accession>A0ABN9MM33</accession>
<gene>
    <name evidence="10" type="ORF">RIMI_LOCUS22570924</name>
</gene>
<sequence>MLFRAGLRPNSECPRCSQSEAEWDFLLNQAGHPHSHSHGGPTNPPSTGHSHGHGHSHGSLAVRAAFVHALGDLAQSVGVLIAAYIIRFKVTLASGNKVTSDVV</sequence>
<comment type="catalytic activity">
    <reaction evidence="7">
        <text>Zn(2+)(in) + 2 H(+)(out) = Zn(2+)(out) + 2 H(+)(in)</text>
        <dbReference type="Rhea" id="RHEA:72627"/>
        <dbReference type="ChEBI" id="CHEBI:15378"/>
        <dbReference type="ChEBI" id="CHEBI:29105"/>
    </reaction>
</comment>
<comment type="caution">
    <text evidence="10">The sequence shown here is derived from an EMBL/GenBank/DDBJ whole genome shotgun (WGS) entry which is preliminary data.</text>
</comment>
<keyword evidence="4" id="KW-0864">Zinc transport</keyword>
<keyword evidence="6" id="KW-0472">Membrane</keyword>